<keyword evidence="3" id="KW-0815">Transposition</keyword>
<protein>
    <submittedName>
        <fullName evidence="6">Transposase for insertion sequence element ISRM3</fullName>
    </submittedName>
</protein>
<name>A0A379QMC9_SALER</name>
<dbReference type="InterPro" id="IPR001207">
    <property type="entry name" value="Transposase_mutator"/>
</dbReference>
<evidence type="ECO:0000313" key="6">
    <source>
        <dbReference type="EMBL" id="SUF57471.1"/>
    </source>
</evidence>
<organism evidence="6 7">
    <name type="scientific">Salmonella enterica</name>
    <name type="common">Salmonella choleraesuis</name>
    <dbReference type="NCBI Taxonomy" id="28901"/>
    <lineage>
        <taxon>Bacteria</taxon>
        <taxon>Pseudomonadati</taxon>
        <taxon>Pseudomonadota</taxon>
        <taxon>Gammaproteobacteria</taxon>
        <taxon>Enterobacterales</taxon>
        <taxon>Enterobacteriaceae</taxon>
        <taxon>Salmonella</taxon>
    </lineage>
</organism>
<dbReference type="PANTHER" id="PTHR33217">
    <property type="entry name" value="TRANSPOSASE FOR INSERTION SEQUENCE ELEMENT IS1081"/>
    <property type="match status" value="1"/>
</dbReference>
<sequence length="65" mass="7730">MQQLEIRKLTKTKDGFSNEHSLLKLLYRGLLNAQEKWTMPIQSWNLTLSQLAIYFEGRLNNMMML</sequence>
<keyword evidence="4" id="KW-0238">DNA-binding</keyword>
<evidence type="ECO:0000313" key="7">
    <source>
        <dbReference type="Proteomes" id="UP000254597"/>
    </source>
</evidence>
<dbReference type="Proteomes" id="UP000254597">
    <property type="component" value="Unassembled WGS sequence"/>
</dbReference>
<reference evidence="6 7" key="1">
    <citation type="submission" date="2018-06" db="EMBL/GenBank/DDBJ databases">
        <authorList>
            <consortium name="Pathogen Informatics"/>
            <person name="Doyle S."/>
        </authorList>
    </citation>
    <scope>NUCLEOTIDE SEQUENCE [LARGE SCALE GENOMIC DNA]</scope>
    <source>
        <strain evidence="6 7">NCTC10252</strain>
    </source>
</reference>
<evidence type="ECO:0000256" key="3">
    <source>
        <dbReference type="ARBA" id="ARBA00022578"/>
    </source>
</evidence>
<comment type="function">
    <text evidence="1">Required for the transposition of the insertion element.</text>
</comment>
<evidence type="ECO:0000256" key="2">
    <source>
        <dbReference type="ARBA" id="ARBA00010961"/>
    </source>
</evidence>
<evidence type="ECO:0000256" key="5">
    <source>
        <dbReference type="ARBA" id="ARBA00023172"/>
    </source>
</evidence>
<dbReference type="PANTHER" id="PTHR33217:SF8">
    <property type="entry name" value="MUTATOR FAMILY TRANSPOSASE"/>
    <property type="match status" value="1"/>
</dbReference>
<dbReference type="GO" id="GO:0004803">
    <property type="term" value="F:transposase activity"/>
    <property type="evidence" value="ECO:0007669"/>
    <property type="project" value="InterPro"/>
</dbReference>
<accession>A0A379QMC9</accession>
<comment type="similarity">
    <text evidence="2">Belongs to the transposase mutator family.</text>
</comment>
<proteinExistence type="inferred from homology"/>
<evidence type="ECO:0000256" key="1">
    <source>
        <dbReference type="ARBA" id="ARBA00002190"/>
    </source>
</evidence>
<dbReference type="GO" id="GO:0006313">
    <property type="term" value="P:DNA transposition"/>
    <property type="evidence" value="ECO:0007669"/>
    <property type="project" value="InterPro"/>
</dbReference>
<dbReference type="AlphaFoldDB" id="A0A379QMC9"/>
<gene>
    <name evidence="6" type="ORF">NCTC10252_02740</name>
</gene>
<dbReference type="GO" id="GO:0003677">
    <property type="term" value="F:DNA binding"/>
    <property type="evidence" value="ECO:0007669"/>
    <property type="project" value="UniProtKB-KW"/>
</dbReference>
<keyword evidence="5" id="KW-0233">DNA recombination</keyword>
<dbReference type="EMBL" id="UGWP01000004">
    <property type="protein sequence ID" value="SUF57471.1"/>
    <property type="molecule type" value="Genomic_DNA"/>
</dbReference>
<evidence type="ECO:0000256" key="4">
    <source>
        <dbReference type="ARBA" id="ARBA00023125"/>
    </source>
</evidence>